<keyword evidence="2" id="KW-1185">Reference proteome</keyword>
<comment type="caution">
    <text evidence="1">The sequence shown here is derived from an EMBL/GenBank/DDBJ whole genome shotgun (WGS) entry which is preliminary data.</text>
</comment>
<gene>
    <name evidence="1" type="ORF">E2C01_019358</name>
</gene>
<dbReference type="EMBL" id="VSRR010001573">
    <property type="protein sequence ID" value="MPC26223.1"/>
    <property type="molecule type" value="Genomic_DNA"/>
</dbReference>
<dbReference type="Proteomes" id="UP000324222">
    <property type="component" value="Unassembled WGS sequence"/>
</dbReference>
<accession>A0A5B7DZ74</accession>
<proteinExistence type="predicted"/>
<reference evidence="1 2" key="1">
    <citation type="submission" date="2019-05" db="EMBL/GenBank/DDBJ databases">
        <title>Another draft genome of Portunus trituberculatus and its Hox gene families provides insights of decapod evolution.</title>
        <authorList>
            <person name="Jeong J.-H."/>
            <person name="Song I."/>
            <person name="Kim S."/>
            <person name="Choi T."/>
            <person name="Kim D."/>
            <person name="Ryu S."/>
            <person name="Kim W."/>
        </authorList>
    </citation>
    <scope>NUCLEOTIDE SEQUENCE [LARGE SCALE GENOMIC DNA]</scope>
    <source>
        <tissue evidence="1">Muscle</tissue>
    </source>
</reference>
<dbReference type="AlphaFoldDB" id="A0A5B7DZ74"/>
<organism evidence="1 2">
    <name type="scientific">Portunus trituberculatus</name>
    <name type="common">Swimming crab</name>
    <name type="synonym">Neptunus trituberculatus</name>
    <dbReference type="NCBI Taxonomy" id="210409"/>
    <lineage>
        <taxon>Eukaryota</taxon>
        <taxon>Metazoa</taxon>
        <taxon>Ecdysozoa</taxon>
        <taxon>Arthropoda</taxon>
        <taxon>Crustacea</taxon>
        <taxon>Multicrustacea</taxon>
        <taxon>Malacostraca</taxon>
        <taxon>Eumalacostraca</taxon>
        <taxon>Eucarida</taxon>
        <taxon>Decapoda</taxon>
        <taxon>Pleocyemata</taxon>
        <taxon>Brachyura</taxon>
        <taxon>Eubrachyura</taxon>
        <taxon>Portunoidea</taxon>
        <taxon>Portunidae</taxon>
        <taxon>Portuninae</taxon>
        <taxon>Portunus</taxon>
    </lineage>
</organism>
<evidence type="ECO:0000313" key="1">
    <source>
        <dbReference type="EMBL" id="MPC26223.1"/>
    </source>
</evidence>
<name>A0A5B7DZ74_PORTR</name>
<evidence type="ECO:0000313" key="2">
    <source>
        <dbReference type="Proteomes" id="UP000324222"/>
    </source>
</evidence>
<sequence length="67" mass="7643">METRRQTASRQKIEKPAAELFIEQVVDKLSSLLERQQTQATEDRRVMQELLSRILPTTQVATGTGDN</sequence>
<protein>
    <submittedName>
        <fullName evidence="1">Uncharacterized protein</fullName>
    </submittedName>
</protein>